<comment type="catalytic activity">
    <reaction evidence="11 12">
        <text>L-aspartate 4-semialdehyde + pyruvate = (2S,4S)-4-hydroxy-2,3,4,5-tetrahydrodipicolinate + H2O + H(+)</text>
        <dbReference type="Rhea" id="RHEA:34171"/>
        <dbReference type="ChEBI" id="CHEBI:15361"/>
        <dbReference type="ChEBI" id="CHEBI:15377"/>
        <dbReference type="ChEBI" id="CHEBI:15378"/>
        <dbReference type="ChEBI" id="CHEBI:67139"/>
        <dbReference type="ChEBI" id="CHEBI:537519"/>
        <dbReference type="EC" id="4.3.3.7"/>
    </reaction>
</comment>
<dbReference type="PIRSF" id="PIRSF001365">
    <property type="entry name" value="DHDPS"/>
    <property type="match status" value="1"/>
</dbReference>
<comment type="function">
    <text evidence="1 12">Catalyzes the condensation of (S)-aspartate-beta-semialdehyde [(S)-ASA] and pyruvate to 4-hydroxy-tetrahydrodipicolinate (HTPA).</text>
</comment>
<evidence type="ECO:0000256" key="14">
    <source>
        <dbReference type="PIRSR" id="PIRSR001365-1"/>
    </source>
</evidence>
<dbReference type="InterPro" id="IPR020625">
    <property type="entry name" value="Schiff_base-form_aldolases_AS"/>
</dbReference>
<dbReference type="Pfam" id="PF00701">
    <property type="entry name" value="DHDPS"/>
    <property type="match status" value="1"/>
</dbReference>
<dbReference type="NCBIfam" id="TIGR00674">
    <property type="entry name" value="dapA"/>
    <property type="match status" value="1"/>
</dbReference>
<dbReference type="EC" id="4.3.3.7" evidence="4 12"/>
<dbReference type="InterPro" id="IPR002220">
    <property type="entry name" value="DapA-like"/>
</dbReference>
<reference evidence="16" key="2">
    <citation type="journal article" date="2021" name="PeerJ">
        <title>Extensive microbial diversity within the chicken gut microbiome revealed by metagenomics and culture.</title>
        <authorList>
            <person name="Gilroy R."/>
            <person name="Ravi A."/>
            <person name="Getino M."/>
            <person name="Pursley I."/>
            <person name="Horton D.L."/>
            <person name="Alikhan N.F."/>
            <person name="Baker D."/>
            <person name="Gharbi K."/>
            <person name="Hall N."/>
            <person name="Watson M."/>
            <person name="Adriaenssens E.M."/>
            <person name="Foster-Nyarko E."/>
            <person name="Jarju S."/>
            <person name="Secka A."/>
            <person name="Antonio M."/>
            <person name="Oren A."/>
            <person name="Chaudhuri R.R."/>
            <person name="La Ragione R."/>
            <person name="Hildebrand F."/>
            <person name="Pallen M.J."/>
        </authorList>
    </citation>
    <scope>NUCLEOTIDE SEQUENCE</scope>
    <source>
        <strain evidence="16">ChiW17-6978</strain>
    </source>
</reference>
<keyword evidence="6 12" id="KW-0028">Amino-acid biosynthesis</keyword>
<reference evidence="16" key="1">
    <citation type="submission" date="2020-10" db="EMBL/GenBank/DDBJ databases">
        <authorList>
            <person name="Gilroy R."/>
        </authorList>
    </citation>
    <scope>NUCLEOTIDE SEQUENCE</scope>
    <source>
        <strain evidence="16">ChiW17-6978</strain>
    </source>
</reference>
<dbReference type="SUPFAM" id="SSF51569">
    <property type="entry name" value="Aldolase"/>
    <property type="match status" value="1"/>
</dbReference>
<evidence type="ECO:0000256" key="3">
    <source>
        <dbReference type="ARBA" id="ARBA00007592"/>
    </source>
</evidence>
<dbReference type="GO" id="GO:0005829">
    <property type="term" value="C:cytosol"/>
    <property type="evidence" value="ECO:0007669"/>
    <property type="project" value="TreeGrafter"/>
</dbReference>
<keyword evidence="9 12" id="KW-0456">Lyase</keyword>
<protein>
    <recommendedName>
        <fullName evidence="4 12">4-hydroxy-tetrahydrodipicolinate synthase</fullName>
        <shortName evidence="12">HTPA synthase</shortName>
        <ecNumber evidence="4 12">4.3.3.7</ecNumber>
    </recommendedName>
</protein>
<proteinExistence type="inferred from homology"/>
<gene>
    <name evidence="12" type="primary">dapA</name>
    <name evidence="16" type="ORF">IAD46_04235</name>
</gene>
<keyword evidence="10 12" id="KW-0704">Schiff base</keyword>
<keyword evidence="5 12" id="KW-0963">Cytoplasm</keyword>
<evidence type="ECO:0000256" key="15">
    <source>
        <dbReference type="PIRSR" id="PIRSR001365-2"/>
    </source>
</evidence>
<evidence type="ECO:0000256" key="4">
    <source>
        <dbReference type="ARBA" id="ARBA00012086"/>
    </source>
</evidence>
<comment type="pathway">
    <text evidence="2 12">Amino-acid biosynthesis; L-lysine biosynthesis via DAP pathway; (S)-tetrahydrodipicolinate from L-aspartate: step 3/4.</text>
</comment>
<feature type="site" description="Part of a proton relay during catalysis" evidence="12">
    <location>
        <position position="46"/>
    </location>
</feature>
<comment type="subunit">
    <text evidence="12">Homotetramer; dimer of dimers.</text>
</comment>
<dbReference type="PANTHER" id="PTHR12128">
    <property type="entry name" value="DIHYDRODIPICOLINATE SYNTHASE"/>
    <property type="match status" value="1"/>
</dbReference>
<comment type="similarity">
    <text evidence="3 12 13">Belongs to the DapA family.</text>
</comment>
<feature type="active site" description="Schiff-base intermediate with substrate" evidence="12 14">
    <location>
        <position position="163"/>
    </location>
</feature>
<organism evidence="16 17">
    <name type="scientific">Candidatus Pelethenecus faecipullorum</name>
    <dbReference type="NCBI Taxonomy" id="2840900"/>
    <lineage>
        <taxon>Bacteria</taxon>
        <taxon>Bacillati</taxon>
        <taxon>Mycoplasmatota</taxon>
        <taxon>Mollicutes</taxon>
        <taxon>Candidatus Pelethenecus</taxon>
    </lineage>
</organism>
<evidence type="ECO:0000256" key="13">
    <source>
        <dbReference type="PIRNR" id="PIRNR001365"/>
    </source>
</evidence>
<evidence type="ECO:0000256" key="7">
    <source>
        <dbReference type="ARBA" id="ARBA00022915"/>
    </source>
</evidence>
<dbReference type="GO" id="GO:0009089">
    <property type="term" value="P:lysine biosynthetic process via diaminopimelate"/>
    <property type="evidence" value="ECO:0007669"/>
    <property type="project" value="UniProtKB-UniRule"/>
</dbReference>
<evidence type="ECO:0000256" key="9">
    <source>
        <dbReference type="ARBA" id="ARBA00023239"/>
    </source>
</evidence>
<dbReference type="PRINTS" id="PR00146">
    <property type="entry name" value="DHPICSNTHASE"/>
</dbReference>
<dbReference type="Proteomes" id="UP000886758">
    <property type="component" value="Unassembled WGS sequence"/>
</dbReference>
<dbReference type="PANTHER" id="PTHR12128:SF66">
    <property type="entry name" value="4-HYDROXY-2-OXOGLUTARATE ALDOLASE, MITOCHONDRIAL"/>
    <property type="match status" value="1"/>
</dbReference>
<keyword evidence="7 12" id="KW-0220">Diaminopimelate biosynthesis</keyword>
<dbReference type="Gene3D" id="3.20.20.70">
    <property type="entry name" value="Aldolase class I"/>
    <property type="match status" value="1"/>
</dbReference>
<dbReference type="InterPro" id="IPR005263">
    <property type="entry name" value="DapA"/>
</dbReference>
<name>A0A9D1GT11_9MOLU</name>
<evidence type="ECO:0000256" key="2">
    <source>
        <dbReference type="ARBA" id="ARBA00005120"/>
    </source>
</evidence>
<evidence type="ECO:0000256" key="5">
    <source>
        <dbReference type="ARBA" id="ARBA00022490"/>
    </source>
</evidence>
<dbReference type="PROSITE" id="PS00665">
    <property type="entry name" value="DHDPS_1"/>
    <property type="match status" value="1"/>
</dbReference>
<evidence type="ECO:0000256" key="11">
    <source>
        <dbReference type="ARBA" id="ARBA00047836"/>
    </source>
</evidence>
<comment type="caution">
    <text evidence="12">Was originally thought to be a dihydrodipicolinate synthase (DHDPS), catalyzing the condensation of (S)-aspartate-beta-semialdehyde [(S)-ASA] and pyruvate to dihydrodipicolinate (DHDP). However, it was shown in E.coli that the product of the enzymatic reaction is not dihydrodipicolinate but in fact (4S)-4-hydroxy-2,3,4,5-tetrahydro-(2S)-dipicolinic acid (HTPA), and that the consecutive dehydration reaction leading to DHDP is not spontaneous but catalyzed by DapB.</text>
</comment>
<dbReference type="AlphaFoldDB" id="A0A9D1GT11"/>
<comment type="subcellular location">
    <subcellularLocation>
        <location evidence="12">Cytoplasm</location>
    </subcellularLocation>
</comment>
<evidence type="ECO:0000256" key="1">
    <source>
        <dbReference type="ARBA" id="ARBA00003294"/>
    </source>
</evidence>
<evidence type="ECO:0000256" key="10">
    <source>
        <dbReference type="ARBA" id="ARBA00023270"/>
    </source>
</evidence>
<dbReference type="EMBL" id="DVLF01000129">
    <property type="protein sequence ID" value="HIT50216.1"/>
    <property type="molecule type" value="Genomic_DNA"/>
</dbReference>
<dbReference type="HAMAP" id="MF_00418">
    <property type="entry name" value="DapA"/>
    <property type="match status" value="1"/>
</dbReference>
<sequence>MKTLKGSLVALVTPFLEDGRVNYTVLEELLDYHLSHQTDGIVLLGTTGEATTLTIEEQEEMVRLAVKKLAGKIPLIVGAGSNDTSKAVALAKRFSALGADYLLTITPYYNKTNTSGLIQHFKAIANASSCPIILYNVPSRTGMSIPISVLKELKDHPNIIGIKEASGNMSYASAVACLLADDFLMFSGNDDLIVPMMSIGSVGVISVLANVAPKATHEMCAFCLEENYRKAAEKQLALLPVIESLFYETNPIPVKEAMNYLGFAVGGYRLPLFQMDSALKEKMIQRLQENKEMLY</sequence>
<dbReference type="GO" id="GO:0008840">
    <property type="term" value="F:4-hydroxy-tetrahydrodipicolinate synthase activity"/>
    <property type="evidence" value="ECO:0007669"/>
    <property type="project" value="UniProtKB-UniRule"/>
</dbReference>
<dbReference type="CDD" id="cd00950">
    <property type="entry name" value="DHDPS"/>
    <property type="match status" value="1"/>
</dbReference>
<keyword evidence="8 12" id="KW-0457">Lysine biosynthesis</keyword>
<dbReference type="SMART" id="SM01130">
    <property type="entry name" value="DHDPS"/>
    <property type="match status" value="1"/>
</dbReference>
<dbReference type="PROSITE" id="PS00666">
    <property type="entry name" value="DHDPS_2"/>
    <property type="match status" value="1"/>
</dbReference>
<evidence type="ECO:0000313" key="16">
    <source>
        <dbReference type="EMBL" id="HIT50216.1"/>
    </source>
</evidence>
<feature type="binding site" evidence="12 15">
    <location>
        <position position="47"/>
    </location>
    <ligand>
        <name>pyruvate</name>
        <dbReference type="ChEBI" id="CHEBI:15361"/>
    </ligand>
</feature>
<feature type="binding site" evidence="12 15">
    <location>
        <position position="205"/>
    </location>
    <ligand>
        <name>pyruvate</name>
        <dbReference type="ChEBI" id="CHEBI:15361"/>
    </ligand>
</feature>
<dbReference type="InterPro" id="IPR013785">
    <property type="entry name" value="Aldolase_TIM"/>
</dbReference>
<evidence type="ECO:0000256" key="12">
    <source>
        <dbReference type="HAMAP-Rule" id="MF_00418"/>
    </source>
</evidence>
<dbReference type="InterPro" id="IPR020624">
    <property type="entry name" value="Schiff_base-form_aldolases_CS"/>
</dbReference>
<feature type="site" description="Part of a proton relay during catalysis" evidence="12">
    <location>
        <position position="109"/>
    </location>
</feature>
<feature type="active site" description="Proton donor/acceptor" evidence="12 14">
    <location>
        <position position="135"/>
    </location>
</feature>
<evidence type="ECO:0000313" key="17">
    <source>
        <dbReference type="Proteomes" id="UP000886758"/>
    </source>
</evidence>
<evidence type="ECO:0000256" key="8">
    <source>
        <dbReference type="ARBA" id="ARBA00023154"/>
    </source>
</evidence>
<dbReference type="GO" id="GO:0019877">
    <property type="term" value="P:diaminopimelate biosynthetic process"/>
    <property type="evidence" value="ECO:0007669"/>
    <property type="project" value="UniProtKB-UniRule"/>
</dbReference>
<comment type="caution">
    <text evidence="16">The sequence shown here is derived from an EMBL/GenBank/DDBJ whole genome shotgun (WGS) entry which is preliminary data.</text>
</comment>
<evidence type="ECO:0000256" key="6">
    <source>
        <dbReference type="ARBA" id="ARBA00022605"/>
    </source>
</evidence>
<accession>A0A9D1GT11</accession>